<keyword evidence="1 6" id="KW-0732">Signal</keyword>
<evidence type="ECO:0000313" key="9">
    <source>
        <dbReference type="Proteomes" id="UP001591681"/>
    </source>
</evidence>
<organism evidence="8 9">
    <name type="scientific">Coilia grayii</name>
    <name type="common">Gray's grenadier anchovy</name>
    <dbReference type="NCBI Taxonomy" id="363190"/>
    <lineage>
        <taxon>Eukaryota</taxon>
        <taxon>Metazoa</taxon>
        <taxon>Chordata</taxon>
        <taxon>Craniata</taxon>
        <taxon>Vertebrata</taxon>
        <taxon>Euteleostomi</taxon>
        <taxon>Actinopterygii</taxon>
        <taxon>Neopterygii</taxon>
        <taxon>Teleostei</taxon>
        <taxon>Clupei</taxon>
        <taxon>Clupeiformes</taxon>
        <taxon>Clupeoidei</taxon>
        <taxon>Engraulidae</taxon>
        <taxon>Coilinae</taxon>
        <taxon>Coilia</taxon>
    </lineage>
</organism>
<dbReference type="Proteomes" id="UP001591681">
    <property type="component" value="Unassembled WGS sequence"/>
</dbReference>
<feature type="disulfide bond" evidence="5">
    <location>
        <begin position="202"/>
        <end position="212"/>
    </location>
</feature>
<feature type="disulfide bond" evidence="5">
    <location>
        <begin position="422"/>
        <end position="432"/>
    </location>
</feature>
<dbReference type="SMART" id="SM00202">
    <property type="entry name" value="SR"/>
    <property type="match status" value="6"/>
</dbReference>
<feature type="disulfide bond" evidence="5">
    <location>
        <begin position="378"/>
        <end position="442"/>
    </location>
</feature>
<feature type="domain" description="SRCR" evidence="7">
    <location>
        <begin position="133"/>
        <end position="233"/>
    </location>
</feature>
<feature type="disulfide bond" evidence="5">
    <location>
        <begin position="597"/>
        <end position="661"/>
    </location>
</feature>
<dbReference type="InterPro" id="IPR001190">
    <property type="entry name" value="SRCR"/>
</dbReference>
<feature type="domain" description="SRCR" evidence="7">
    <location>
        <begin position="353"/>
        <end position="453"/>
    </location>
</feature>
<dbReference type="PANTHER" id="PTHR19331:SF465">
    <property type="entry name" value="EGG PEPTIDE SPERACT RECEPTOR"/>
    <property type="match status" value="1"/>
</dbReference>
<keyword evidence="3 5" id="KW-1015">Disulfide bond</keyword>
<dbReference type="PROSITE" id="PS00420">
    <property type="entry name" value="SRCR_1"/>
    <property type="match status" value="6"/>
</dbReference>
<dbReference type="InterPro" id="IPR036772">
    <property type="entry name" value="SRCR-like_dom_sf"/>
</dbReference>
<feature type="disulfide bond" evidence="5">
    <location>
        <begin position="391"/>
        <end position="452"/>
    </location>
</feature>
<evidence type="ECO:0000256" key="2">
    <source>
        <dbReference type="ARBA" id="ARBA00022737"/>
    </source>
</evidence>
<dbReference type="SUPFAM" id="SSF56487">
    <property type="entry name" value="SRCR-like"/>
    <property type="match status" value="6"/>
</dbReference>
<dbReference type="PROSITE" id="PS50287">
    <property type="entry name" value="SRCR_2"/>
    <property type="match status" value="6"/>
</dbReference>
<dbReference type="EMBL" id="JBHFQA010000015">
    <property type="protein sequence ID" value="KAL2086200.1"/>
    <property type="molecule type" value="Genomic_DNA"/>
</dbReference>
<dbReference type="PANTHER" id="PTHR19331">
    <property type="entry name" value="SCAVENGER RECEPTOR DOMAIN-CONTAINING"/>
    <property type="match status" value="1"/>
</dbReference>
<keyword evidence="9" id="KW-1185">Reference proteome</keyword>
<feature type="disulfide bond" evidence="5">
    <location>
        <begin position="158"/>
        <end position="222"/>
    </location>
</feature>
<sequence length="673" mass="70791">MREKVLLCLLLLGGIHAQCTEAQIRLVGGHSRCQGRVEIYYRGSWGTVCDDFWDLNDANVVCRQVGCGSALQAPGNARFGQGSGQIWLDDVACTGRESSLASCPHPPYGRHDCGHHEDAGVVCREPTPPSLSVRLVGGGSRCQGRVEVLYGGSWGTVCDDSWDLNDANVVCRQVGCGAALQAPGNARFGQGSGQIWLDDVACTGRESSLASCHHPGYGRHNCVHQEDAGVVCQESRSQPSFSVRLVGGGSSCQGRVEVLYGGSWGTVCDDYWDLNDANVVCRQVGCGAALQAPGNARFGQGSGQIWLDDVACTGRESSLASCHHPGYGRHNCVHQEDAGVVCQESRSQPSFSVRLVGGGSSCQGRVEVLYGGSWGTVCDDSWDLNDANVVCRQVGCGAALQAPGNARFGQGSGQIWLDDVACTGRETSLASCHHPGYGRHNCGHQEDAGVVCSESRSQPSFSVRLVGGGSSCQGRVEVLYGGSWGTVCDDYWDLNDANVVCRQVGCGAALQAPGNARFGQGSGQIWLDDVACTGRESSLASCPHPPYGRHDCGHHEDAGVVCREPTPPSLSVRLVGGGSRCQGRVEVLYGGSWGTVCDDSWDLNDANVVCRQVGCGAALQAPGNARFGQGSGQIWLDDVACTGRESSLASCPHPPYGRHDCGHHEDAGVVCSG</sequence>
<evidence type="ECO:0000256" key="3">
    <source>
        <dbReference type="ARBA" id="ARBA00023157"/>
    </source>
</evidence>
<evidence type="ECO:0000256" key="4">
    <source>
        <dbReference type="ARBA" id="ARBA00023180"/>
    </source>
</evidence>
<feature type="chain" id="PRO_5044755794" description="SRCR domain-containing protein" evidence="6">
    <location>
        <begin position="18"/>
        <end position="673"/>
    </location>
</feature>
<feature type="disulfide bond" evidence="5">
    <location>
        <begin position="171"/>
        <end position="232"/>
    </location>
</feature>
<feature type="signal peptide" evidence="6">
    <location>
        <begin position="1"/>
        <end position="17"/>
    </location>
</feature>
<feature type="disulfide bond" evidence="5">
    <location>
        <begin position="62"/>
        <end position="123"/>
    </location>
</feature>
<dbReference type="Pfam" id="PF00530">
    <property type="entry name" value="SRCR"/>
    <property type="match status" value="6"/>
</dbReference>
<feature type="disulfide bond" evidence="5">
    <location>
        <begin position="501"/>
        <end position="562"/>
    </location>
</feature>
<feature type="disulfide bond" evidence="5">
    <location>
        <begin position="312"/>
        <end position="322"/>
    </location>
</feature>
<keyword evidence="2" id="KW-0677">Repeat</keyword>
<evidence type="ECO:0000256" key="5">
    <source>
        <dbReference type="PROSITE-ProRule" id="PRU00196"/>
    </source>
</evidence>
<gene>
    <name evidence="8" type="ORF">ACEWY4_017259</name>
</gene>
<evidence type="ECO:0000259" key="7">
    <source>
        <dbReference type="PROSITE" id="PS50287"/>
    </source>
</evidence>
<reference evidence="8 9" key="1">
    <citation type="submission" date="2024-09" db="EMBL/GenBank/DDBJ databases">
        <title>A chromosome-level genome assembly of Gray's grenadier anchovy, Coilia grayii.</title>
        <authorList>
            <person name="Fu Z."/>
        </authorList>
    </citation>
    <scope>NUCLEOTIDE SEQUENCE [LARGE SCALE GENOMIC DNA]</scope>
    <source>
        <strain evidence="8">G4</strain>
        <tissue evidence="8">Muscle</tissue>
    </source>
</reference>
<feature type="disulfide bond" evidence="5">
    <location>
        <begin position="268"/>
        <end position="332"/>
    </location>
</feature>
<name>A0ABD1JHT0_9TELE</name>
<feature type="disulfide bond" evidence="5">
    <location>
        <begin position="488"/>
        <end position="552"/>
    </location>
</feature>
<feature type="domain" description="SRCR" evidence="7">
    <location>
        <begin position="243"/>
        <end position="343"/>
    </location>
</feature>
<dbReference type="PRINTS" id="PR00258">
    <property type="entry name" value="SPERACTRCPTR"/>
</dbReference>
<accession>A0ABD1JHT0</accession>
<evidence type="ECO:0000256" key="1">
    <source>
        <dbReference type="ARBA" id="ARBA00022729"/>
    </source>
</evidence>
<feature type="disulfide bond" evidence="5">
    <location>
        <begin position="641"/>
        <end position="651"/>
    </location>
</feature>
<feature type="domain" description="SRCR" evidence="7">
    <location>
        <begin position="572"/>
        <end position="672"/>
    </location>
</feature>
<evidence type="ECO:0000256" key="6">
    <source>
        <dbReference type="SAM" id="SignalP"/>
    </source>
</evidence>
<dbReference type="AlphaFoldDB" id="A0ABD1JHT0"/>
<evidence type="ECO:0000313" key="8">
    <source>
        <dbReference type="EMBL" id="KAL2086200.1"/>
    </source>
</evidence>
<feature type="domain" description="SRCR" evidence="7">
    <location>
        <begin position="24"/>
        <end position="124"/>
    </location>
</feature>
<dbReference type="Gene3D" id="3.10.250.10">
    <property type="entry name" value="SRCR-like domain"/>
    <property type="match status" value="6"/>
</dbReference>
<feature type="disulfide bond" evidence="5">
    <location>
        <begin position="532"/>
        <end position="542"/>
    </location>
</feature>
<feature type="disulfide bond" evidence="5">
    <location>
        <begin position="281"/>
        <end position="342"/>
    </location>
</feature>
<feature type="disulfide bond" evidence="5">
    <location>
        <begin position="93"/>
        <end position="103"/>
    </location>
</feature>
<feature type="disulfide bond" evidence="5">
    <location>
        <begin position="49"/>
        <end position="113"/>
    </location>
</feature>
<keyword evidence="4" id="KW-0325">Glycoprotein</keyword>
<proteinExistence type="predicted"/>
<dbReference type="FunFam" id="3.10.250.10:FF:000003">
    <property type="entry name" value="Deleted in malignant brain tumors 1"/>
    <property type="match status" value="6"/>
</dbReference>
<protein>
    <recommendedName>
        <fullName evidence="7">SRCR domain-containing protein</fullName>
    </recommendedName>
</protein>
<comment type="caution">
    <text evidence="8">The sequence shown here is derived from an EMBL/GenBank/DDBJ whole genome shotgun (WGS) entry which is preliminary data.</text>
</comment>
<feature type="disulfide bond" evidence="5">
    <location>
        <begin position="610"/>
        <end position="671"/>
    </location>
</feature>
<feature type="domain" description="SRCR" evidence="7">
    <location>
        <begin position="463"/>
        <end position="563"/>
    </location>
</feature>